<evidence type="ECO:0000256" key="10">
    <source>
        <dbReference type="ARBA" id="ARBA00034808"/>
    </source>
</evidence>
<keyword evidence="5 15" id="KW-0347">Helicase</keyword>
<dbReference type="Pfam" id="PF00271">
    <property type="entry name" value="Helicase_C"/>
    <property type="match status" value="1"/>
</dbReference>
<dbReference type="Pfam" id="PF00270">
    <property type="entry name" value="DEAD"/>
    <property type="match status" value="1"/>
</dbReference>
<evidence type="ECO:0000313" key="16">
    <source>
        <dbReference type="Proteomes" id="UP000595224"/>
    </source>
</evidence>
<dbReference type="GO" id="GO:0046872">
    <property type="term" value="F:metal ion binding"/>
    <property type="evidence" value="ECO:0007669"/>
    <property type="project" value="UniProtKB-KW"/>
</dbReference>
<dbReference type="PANTHER" id="PTHR13710:SF105">
    <property type="entry name" value="ATP-DEPENDENT DNA HELICASE Q1"/>
    <property type="match status" value="1"/>
</dbReference>
<keyword evidence="8" id="KW-0413">Isomerase</keyword>
<dbReference type="GO" id="GO:0030894">
    <property type="term" value="C:replisome"/>
    <property type="evidence" value="ECO:0007669"/>
    <property type="project" value="TreeGrafter"/>
</dbReference>
<evidence type="ECO:0000256" key="2">
    <source>
        <dbReference type="ARBA" id="ARBA00022723"/>
    </source>
</evidence>
<evidence type="ECO:0000259" key="13">
    <source>
        <dbReference type="PROSITE" id="PS51192"/>
    </source>
</evidence>
<dbReference type="EMBL" id="CP064936">
    <property type="protein sequence ID" value="QQA01584.1"/>
    <property type="molecule type" value="Genomic_DNA"/>
</dbReference>
<evidence type="ECO:0000256" key="7">
    <source>
        <dbReference type="ARBA" id="ARBA00023125"/>
    </source>
</evidence>
<dbReference type="GO" id="GO:0016787">
    <property type="term" value="F:hydrolase activity"/>
    <property type="evidence" value="ECO:0007669"/>
    <property type="project" value="UniProtKB-KW"/>
</dbReference>
<dbReference type="GO" id="GO:0006310">
    <property type="term" value="P:DNA recombination"/>
    <property type="evidence" value="ECO:0007669"/>
    <property type="project" value="InterPro"/>
</dbReference>
<dbReference type="GO" id="GO:0005524">
    <property type="term" value="F:ATP binding"/>
    <property type="evidence" value="ECO:0007669"/>
    <property type="project" value="UniProtKB-KW"/>
</dbReference>
<evidence type="ECO:0000256" key="1">
    <source>
        <dbReference type="ARBA" id="ARBA00005446"/>
    </source>
</evidence>
<dbReference type="EC" id="5.6.2.4" evidence="10"/>
<dbReference type="GO" id="GO:0043590">
    <property type="term" value="C:bacterial nucleoid"/>
    <property type="evidence" value="ECO:0007669"/>
    <property type="project" value="TreeGrafter"/>
</dbReference>
<dbReference type="GO" id="GO:0003677">
    <property type="term" value="F:DNA binding"/>
    <property type="evidence" value="ECO:0007669"/>
    <property type="project" value="UniProtKB-KW"/>
</dbReference>
<evidence type="ECO:0000256" key="8">
    <source>
        <dbReference type="ARBA" id="ARBA00023235"/>
    </source>
</evidence>
<dbReference type="CDD" id="cd17920">
    <property type="entry name" value="DEXHc_RecQ"/>
    <property type="match status" value="1"/>
</dbReference>
<dbReference type="PANTHER" id="PTHR13710">
    <property type="entry name" value="DNA HELICASE RECQ FAMILY MEMBER"/>
    <property type="match status" value="1"/>
</dbReference>
<keyword evidence="16" id="KW-1185">Reference proteome</keyword>
<dbReference type="InterPro" id="IPR032284">
    <property type="entry name" value="RecQ_Zn-bd"/>
</dbReference>
<dbReference type="InterPro" id="IPR011545">
    <property type="entry name" value="DEAD/DEAH_box_helicase_dom"/>
</dbReference>
<proteinExistence type="inferred from homology"/>
<feature type="domain" description="Helicase ATP-binding" evidence="13">
    <location>
        <begin position="67"/>
        <end position="234"/>
    </location>
</feature>
<evidence type="ECO:0000259" key="14">
    <source>
        <dbReference type="PROSITE" id="PS51194"/>
    </source>
</evidence>
<dbReference type="Gene3D" id="3.40.50.300">
    <property type="entry name" value="P-loop containing nucleotide triphosphate hydrolases"/>
    <property type="match status" value="2"/>
</dbReference>
<keyword evidence="7" id="KW-0238">DNA-binding</keyword>
<keyword evidence="6" id="KW-0067">ATP-binding</keyword>
<evidence type="ECO:0000256" key="4">
    <source>
        <dbReference type="ARBA" id="ARBA00022801"/>
    </source>
</evidence>
<evidence type="ECO:0000256" key="12">
    <source>
        <dbReference type="ARBA" id="ARBA00044550"/>
    </source>
</evidence>
<dbReference type="GO" id="GO:0043138">
    <property type="term" value="F:3'-5' DNA helicase activity"/>
    <property type="evidence" value="ECO:0007669"/>
    <property type="project" value="UniProtKB-EC"/>
</dbReference>
<keyword evidence="3" id="KW-0547">Nucleotide-binding</keyword>
<dbReference type="NCBIfam" id="TIGR00614">
    <property type="entry name" value="recQ_fam"/>
    <property type="match status" value="1"/>
</dbReference>
<dbReference type="GO" id="GO:0005737">
    <property type="term" value="C:cytoplasm"/>
    <property type="evidence" value="ECO:0007669"/>
    <property type="project" value="TreeGrafter"/>
</dbReference>
<sequence>MEKIENEQEKIGTEYLEQCTAEDEQQKDTEDTVMAAAKRAFGISYLYPWQRLVIENILDSAQNPESEDEFSCHGKQIVLLPTGAGKSMCFLVPSLLLKGPTLVLYPLLALMSDQKRRMDDAGIESVVFRGGQSKEEREENFARIQNGAKIILANPEVLLSEGLAERLALCKIAHVAIDEAHCVSEWGDTFRPAYLELGRIIRTLEPKVVTAFTATASSGVLSRISDVLFGGPVHIIRSDSDRPNIRYYVVNAYSKKRAAFRLAVMERKPLIIFCGTRGNAEDMARELAAYLGSDKVKFYHAGLEREEKDAVEKWFYPRDDAVLCCTCAFGMGVDKKDIHCVIHLEPSPTAEAYLQEAGRGGRDGSVAKAILLWSRADSERYASFKEGSRERVLAKFAESTTCRRQILLDALGGEQAACSGCDVCERGEAAPFASDAGAVLKLVGRRKKSYDADSLSAAAVSELNRRDLNIFGEYVWNHADAERVILQLMGEKKLKTCGWPWRGKITLCRDGFLQNKRSRSTAGGTS</sequence>
<dbReference type="Pfam" id="PF16124">
    <property type="entry name" value="RecQ_Zn_bind"/>
    <property type="match status" value="1"/>
</dbReference>
<evidence type="ECO:0000256" key="5">
    <source>
        <dbReference type="ARBA" id="ARBA00022806"/>
    </source>
</evidence>
<dbReference type="KEGG" id="tper:IWA51_02920"/>
<feature type="domain" description="Helicase C-terminal" evidence="14">
    <location>
        <begin position="256"/>
        <end position="404"/>
    </location>
</feature>
<evidence type="ECO:0000256" key="3">
    <source>
        <dbReference type="ARBA" id="ARBA00022741"/>
    </source>
</evidence>
<comment type="catalytic activity">
    <reaction evidence="9">
        <text>Couples ATP hydrolysis with the unwinding of duplex DNA by translocating in the 3'-5' direction.</text>
        <dbReference type="EC" id="5.6.2.4"/>
    </reaction>
</comment>
<dbReference type="GO" id="GO:0009378">
    <property type="term" value="F:four-way junction helicase activity"/>
    <property type="evidence" value="ECO:0007669"/>
    <property type="project" value="TreeGrafter"/>
</dbReference>
<dbReference type="InterPro" id="IPR001650">
    <property type="entry name" value="Helicase_C-like"/>
</dbReference>
<protein>
    <recommendedName>
        <fullName evidence="11">ATP-dependent DNA helicase RecQ</fullName>
        <ecNumber evidence="10">5.6.2.4</ecNumber>
    </recommendedName>
    <alternativeName>
        <fullName evidence="12">DNA 3'-5' helicase RecQ</fullName>
    </alternativeName>
</protein>
<gene>
    <name evidence="15" type="ORF">IWA51_02920</name>
</gene>
<comment type="similarity">
    <text evidence="1">Belongs to the helicase family. RecQ subfamily.</text>
</comment>
<organism evidence="15 16">
    <name type="scientific">Treponema peruense</name>
    <dbReference type="NCBI Taxonomy" id="2787628"/>
    <lineage>
        <taxon>Bacteria</taxon>
        <taxon>Pseudomonadati</taxon>
        <taxon>Spirochaetota</taxon>
        <taxon>Spirochaetia</taxon>
        <taxon>Spirochaetales</taxon>
        <taxon>Treponemataceae</taxon>
        <taxon>Treponema</taxon>
    </lineage>
</organism>
<keyword evidence="2" id="KW-0479">Metal-binding</keyword>
<dbReference type="InterPro" id="IPR027417">
    <property type="entry name" value="P-loop_NTPase"/>
</dbReference>
<dbReference type="AlphaFoldDB" id="A0A7T3V5Y3"/>
<dbReference type="InterPro" id="IPR004589">
    <property type="entry name" value="DNA_helicase_ATP-dep_RecQ"/>
</dbReference>
<reference evidence="15 16" key="1">
    <citation type="submission" date="2020-11" db="EMBL/GenBank/DDBJ databases">
        <title>Treponema Peruensis nv. sp., first commensal Treponema isolated from human feces.</title>
        <authorList>
            <person name="Belkhou C."/>
            <person name="Raes J."/>
        </authorList>
    </citation>
    <scope>NUCLEOTIDE SEQUENCE [LARGE SCALE GENOMIC DNA]</scope>
    <source>
        <strain evidence="15 16">RCC2812</strain>
    </source>
</reference>
<evidence type="ECO:0000313" key="15">
    <source>
        <dbReference type="EMBL" id="QQA01584.1"/>
    </source>
</evidence>
<evidence type="ECO:0000256" key="6">
    <source>
        <dbReference type="ARBA" id="ARBA00022840"/>
    </source>
</evidence>
<dbReference type="InterPro" id="IPR014001">
    <property type="entry name" value="Helicase_ATP-bd"/>
</dbReference>
<dbReference type="PROSITE" id="PS51192">
    <property type="entry name" value="HELICASE_ATP_BIND_1"/>
    <property type="match status" value="1"/>
</dbReference>
<dbReference type="GO" id="GO:0006281">
    <property type="term" value="P:DNA repair"/>
    <property type="evidence" value="ECO:0007669"/>
    <property type="project" value="TreeGrafter"/>
</dbReference>
<name>A0A7T3V5Y3_9SPIR</name>
<dbReference type="SUPFAM" id="SSF52540">
    <property type="entry name" value="P-loop containing nucleoside triphosphate hydrolases"/>
    <property type="match status" value="1"/>
</dbReference>
<dbReference type="SMART" id="SM00490">
    <property type="entry name" value="HELICc"/>
    <property type="match status" value="1"/>
</dbReference>
<dbReference type="Proteomes" id="UP000595224">
    <property type="component" value="Chromosome"/>
</dbReference>
<evidence type="ECO:0000256" key="9">
    <source>
        <dbReference type="ARBA" id="ARBA00034617"/>
    </source>
</evidence>
<dbReference type="RefSeq" id="WP_198443112.1">
    <property type="nucleotide sequence ID" value="NZ_CBCSHE010000016.1"/>
</dbReference>
<accession>A0A7T3V5Y3</accession>
<keyword evidence="4" id="KW-0378">Hydrolase</keyword>
<evidence type="ECO:0000256" key="11">
    <source>
        <dbReference type="ARBA" id="ARBA00044535"/>
    </source>
</evidence>
<dbReference type="SMART" id="SM00487">
    <property type="entry name" value="DEXDc"/>
    <property type="match status" value="1"/>
</dbReference>
<dbReference type="PROSITE" id="PS51194">
    <property type="entry name" value="HELICASE_CTER"/>
    <property type="match status" value="1"/>
</dbReference>